<sequence>MEEIIRELKLDMAAQAVNLRKSWHVAEVEIITSDGVDVGWLQKSKRDDALYLEQIYITAAFQGRGIGGEIIRSLIEEARQAGRPVTLAVVKINPARRLYERLGFRVAHEDDRKFYMRCDALTVG</sequence>
<evidence type="ECO:0000259" key="1">
    <source>
        <dbReference type="PROSITE" id="PS51186"/>
    </source>
</evidence>
<name>A0A0R3N7V6_9BRAD</name>
<dbReference type="AlphaFoldDB" id="A0A0R3N7V6"/>
<comment type="caution">
    <text evidence="2">The sequence shown here is derived from an EMBL/GenBank/DDBJ whole genome shotgun (WGS) entry which is preliminary data.</text>
</comment>
<dbReference type="InterPro" id="IPR016181">
    <property type="entry name" value="Acyl_CoA_acyltransferase"/>
</dbReference>
<gene>
    <name evidence="2" type="ORF">CQ14_37955</name>
</gene>
<dbReference type="SUPFAM" id="SSF55729">
    <property type="entry name" value="Acyl-CoA N-acyltransferases (Nat)"/>
    <property type="match status" value="1"/>
</dbReference>
<proteinExistence type="predicted"/>
<dbReference type="Gene3D" id="3.40.630.30">
    <property type="match status" value="1"/>
</dbReference>
<dbReference type="PROSITE" id="PS51186">
    <property type="entry name" value="GNAT"/>
    <property type="match status" value="1"/>
</dbReference>
<dbReference type="GO" id="GO:0016747">
    <property type="term" value="F:acyltransferase activity, transferring groups other than amino-acyl groups"/>
    <property type="evidence" value="ECO:0007669"/>
    <property type="project" value="InterPro"/>
</dbReference>
<evidence type="ECO:0000313" key="3">
    <source>
        <dbReference type="Proteomes" id="UP000051660"/>
    </source>
</evidence>
<reference evidence="2 3" key="1">
    <citation type="submission" date="2014-03" db="EMBL/GenBank/DDBJ databases">
        <title>Bradyrhizobium valentinum sp. nov., isolated from effective nodules of Lupinus mariae-josephae, a lupine endemic of basic-lime soils in Eastern Spain.</title>
        <authorList>
            <person name="Duran D."/>
            <person name="Rey L."/>
            <person name="Navarro A."/>
            <person name="Busquets A."/>
            <person name="Imperial J."/>
            <person name="Ruiz-Argueso T."/>
        </authorList>
    </citation>
    <scope>NUCLEOTIDE SEQUENCE [LARGE SCALE GENOMIC DNA]</scope>
    <source>
        <strain evidence="2 3">CCBAU 23086</strain>
    </source>
</reference>
<accession>A0A0R3N7V6</accession>
<feature type="domain" description="N-acetyltransferase" evidence="1">
    <location>
        <begin position="1"/>
        <end position="121"/>
    </location>
</feature>
<dbReference type="Pfam" id="PF13508">
    <property type="entry name" value="Acetyltransf_7"/>
    <property type="match status" value="1"/>
</dbReference>
<organism evidence="2 3">
    <name type="scientific">Bradyrhizobium lablabi</name>
    <dbReference type="NCBI Taxonomy" id="722472"/>
    <lineage>
        <taxon>Bacteria</taxon>
        <taxon>Pseudomonadati</taxon>
        <taxon>Pseudomonadota</taxon>
        <taxon>Alphaproteobacteria</taxon>
        <taxon>Hyphomicrobiales</taxon>
        <taxon>Nitrobacteraceae</taxon>
        <taxon>Bradyrhizobium</taxon>
    </lineage>
</organism>
<evidence type="ECO:0000313" key="2">
    <source>
        <dbReference type="EMBL" id="KRR28138.1"/>
    </source>
</evidence>
<dbReference type="Proteomes" id="UP000051660">
    <property type="component" value="Unassembled WGS sequence"/>
</dbReference>
<dbReference type="InterPro" id="IPR000182">
    <property type="entry name" value="GNAT_dom"/>
</dbReference>
<dbReference type="InterPro" id="IPR050276">
    <property type="entry name" value="MshD_Acetyltransferase"/>
</dbReference>
<dbReference type="PANTHER" id="PTHR43617">
    <property type="entry name" value="L-AMINO ACID N-ACETYLTRANSFERASE"/>
    <property type="match status" value="1"/>
</dbReference>
<dbReference type="EMBL" id="LLYB01000031">
    <property type="protein sequence ID" value="KRR28138.1"/>
    <property type="molecule type" value="Genomic_DNA"/>
</dbReference>
<dbReference type="CDD" id="cd04301">
    <property type="entry name" value="NAT_SF"/>
    <property type="match status" value="1"/>
</dbReference>
<protein>
    <recommendedName>
        <fullName evidence="1">N-acetyltransferase domain-containing protein</fullName>
    </recommendedName>
</protein>
<dbReference type="PANTHER" id="PTHR43617:SF33">
    <property type="entry name" value="SPORE COAT POLYSACCHARIDE BIOSYNTHESIS PROTEIN SPSD"/>
    <property type="match status" value="1"/>
</dbReference>